<keyword evidence="3" id="KW-1185">Reference proteome</keyword>
<organism evidence="2 3">
    <name type="scientific">Salipiger bermudensis (strain DSM 26914 / JCM 13377 / KCTC 12554 / HTCC2601)</name>
    <name type="common">Pelagibaca bermudensis</name>
    <dbReference type="NCBI Taxonomy" id="314265"/>
    <lineage>
        <taxon>Bacteria</taxon>
        <taxon>Pseudomonadati</taxon>
        <taxon>Pseudomonadota</taxon>
        <taxon>Alphaproteobacteria</taxon>
        <taxon>Rhodobacterales</taxon>
        <taxon>Roseobacteraceae</taxon>
        <taxon>Salipiger</taxon>
    </lineage>
</organism>
<feature type="transmembrane region" description="Helical" evidence="1">
    <location>
        <begin position="275"/>
        <end position="292"/>
    </location>
</feature>
<dbReference type="Proteomes" id="UP000006230">
    <property type="component" value="Unassembled WGS sequence"/>
</dbReference>
<dbReference type="eggNOG" id="ENOG5032XI6">
    <property type="taxonomic scope" value="Bacteria"/>
</dbReference>
<dbReference type="AlphaFoldDB" id="Q0FRZ1"/>
<dbReference type="RefSeq" id="WP_007797289.1">
    <property type="nucleotide sequence ID" value="NZ_DS022276.1"/>
</dbReference>
<feature type="transmembrane region" description="Helical" evidence="1">
    <location>
        <begin position="168"/>
        <end position="193"/>
    </location>
</feature>
<gene>
    <name evidence="2" type="ORF">R2601_17579</name>
</gene>
<comment type="caution">
    <text evidence="2">The sequence shown here is derived from an EMBL/GenBank/DDBJ whole genome shotgun (WGS) entry which is preliminary data.</text>
</comment>
<reference evidence="2 3" key="1">
    <citation type="journal article" date="2010" name="J. Bacteriol.">
        <title>Genome sequences of Pelagibaca bermudensis HTCC2601T and Maritimibacter alkaliphilus HTCC2654T, the type strains of two marine Roseobacter genera.</title>
        <authorList>
            <person name="Thrash J.C."/>
            <person name="Cho J.C."/>
            <person name="Ferriera S."/>
            <person name="Johnson J."/>
            <person name="Vergin K.L."/>
            <person name="Giovannoni S.J."/>
        </authorList>
    </citation>
    <scope>NUCLEOTIDE SEQUENCE [LARGE SCALE GENOMIC DNA]</scope>
    <source>
        <strain evidence="3">DSM 26914 / JCM 13377 / KCTC 12554 / HTCC2601</strain>
    </source>
</reference>
<dbReference type="HOGENOM" id="CLU_582449_0_0_5"/>
<accession>Q0FRZ1</accession>
<feature type="transmembrane region" description="Helical" evidence="1">
    <location>
        <begin position="242"/>
        <end position="263"/>
    </location>
</feature>
<feature type="transmembrane region" description="Helical" evidence="1">
    <location>
        <begin position="205"/>
        <end position="227"/>
    </location>
</feature>
<dbReference type="OrthoDB" id="7728002at2"/>
<feature type="transmembrane region" description="Helical" evidence="1">
    <location>
        <begin position="137"/>
        <end position="156"/>
    </location>
</feature>
<sequence>MRDLVWKIALWLLVSAAMLLPIAWVEGHGFLSSATIQMWAKAIVLTDGPAVFRATDAFFPPLPFAIALVMQVLSGGTDIPLPHVLSAAVGGLLAVAWYYNLINRAAYDRLSAVLVVLLLVLNPVFLRSLSEGPSMMFLILGAWLFFRGLVNIRLFGTAPDMMKVALGLLVATMSHELGVLFALATLPALVLAARPSLLLVSPSGYLVSMFFPVVAAVLSLFFVSAVLKTDFFAVQLLSPDSAWAGATFLAIFCLLPVPLMVIFRLFLQPRFSMPLGGMLLTLVGMALLNRVYPVEPDPVLVAAPALGAIPVAARWWTRTSLRSTPLAALMVLSAMLGGWALGTLGAPESRAWLQAASGRMVTNPVAQAAHVAAFLRDRDEVLADVERHPDLVAALGNASNFIAAGDPAYDRVLFGGRPAGKFVVIGVDENDPVVRDRLLRALPRLKNNNDSRFDLVYDTGSWMVYRVNRAGDT</sequence>
<keyword evidence="1" id="KW-0472">Membrane</keyword>
<feature type="transmembrane region" description="Helical" evidence="1">
    <location>
        <begin position="106"/>
        <end position="125"/>
    </location>
</feature>
<feature type="transmembrane region" description="Helical" evidence="1">
    <location>
        <begin position="298"/>
        <end position="317"/>
    </location>
</feature>
<proteinExistence type="predicted"/>
<keyword evidence="1" id="KW-0812">Transmembrane</keyword>
<dbReference type="EMBL" id="AATQ01000010">
    <property type="protein sequence ID" value="EAU46968.1"/>
    <property type="molecule type" value="Genomic_DNA"/>
</dbReference>
<evidence type="ECO:0000313" key="2">
    <source>
        <dbReference type="EMBL" id="EAU46968.1"/>
    </source>
</evidence>
<keyword evidence="1" id="KW-1133">Transmembrane helix</keyword>
<feature type="transmembrane region" description="Helical" evidence="1">
    <location>
        <begin position="81"/>
        <end position="100"/>
    </location>
</feature>
<protein>
    <recommendedName>
        <fullName evidence="4">Glycosyltransferase RgtA/B/C/D-like domain-containing protein</fullName>
    </recommendedName>
</protein>
<evidence type="ECO:0008006" key="4">
    <source>
        <dbReference type="Google" id="ProtNLM"/>
    </source>
</evidence>
<name>Q0FRZ1_SALBH</name>
<evidence type="ECO:0000313" key="3">
    <source>
        <dbReference type="Proteomes" id="UP000006230"/>
    </source>
</evidence>
<evidence type="ECO:0000256" key="1">
    <source>
        <dbReference type="SAM" id="Phobius"/>
    </source>
</evidence>
<dbReference type="STRING" id="314265.R2601_17579"/>
<feature type="transmembrane region" description="Helical" evidence="1">
    <location>
        <begin position="326"/>
        <end position="346"/>
    </location>
</feature>